<sequence length="258" mass="29082">MDSKIKKISVLIVALSLVTVIIAITSMAAKEGTVPEDPLVTGDNTAVAPPNAPPLPVDVWHEAESGWIGRSFLIDNGVGQGRGYIYTPEFSGYAYGGMNYYVTVPRNGKYVIEGIVNASNVGSDSFLVTVYKHERLFDWNTNQWVDGYIAYDFGKEHGWGQEYNAQWRFERCYETNPGFEYGKWSSCFVNHWNAYVNPQQEAIPLVYNLKAGEYLIKFDMREDGTMLDKFRFVNWGIPTPIPTIPTPIETPTPETLIQ</sequence>
<accession>A0A6M3MC99</accession>
<reference evidence="1" key="1">
    <citation type="submission" date="2020-03" db="EMBL/GenBank/DDBJ databases">
        <title>The deep terrestrial virosphere.</title>
        <authorList>
            <person name="Holmfeldt K."/>
            <person name="Nilsson E."/>
            <person name="Simone D."/>
            <person name="Lopez-Fernandez M."/>
            <person name="Wu X."/>
            <person name="de Brujin I."/>
            <person name="Lundin D."/>
            <person name="Andersson A."/>
            <person name="Bertilsson S."/>
            <person name="Dopson M."/>
        </authorList>
    </citation>
    <scope>NUCLEOTIDE SEQUENCE</scope>
    <source>
        <strain evidence="1">MM171B00554</strain>
    </source>
</reference>
<name>A0A6M3MC99_9ZZZZ</name>
<organism evidence="1">
    <name type="scientific">viral metagenome</name>
    <dbReference type="NCBI Taxonomy" id="1070528"/>
    <lineage>
        <taxon>unclassified sequences</taxon>
        <taxon>metagenomes</taxon>
        <taxon>organismal metagenomes</taxon>
    </lineage>
</organism>
<proteinExistence type="predicted"/>
<gene>
    <name evidence="1" type="ORF">MM171B00554_0011</name>
</gene>
<evidence type="ECO:0000313" key="1">
    <source>
        <dbReference type="EMBL" id="QJB03750.1"/>
    </source>
</evidence>
<dbReference type="EMBL" id="MT143859">
    <property type="protein sequence ID" value="QJB03750.1"/>
    <property type="molecule type" value="Genomic_DNA"/>
</dbReference>
<dbReference type="AlphaFoldDB" id="A0A6M3MC99"/>
<protein>
    <submittedName>
        <fullName evidence="1">Uncharacterized protein</fullName>
    </submittedName>
</protein>